<dbReference type="Proteomes" id="UP001157502">
    <property type="component" value="Chromosome 36"/>
</dbReference>
<evidence type="ECO:0000313" key="2">
    <source>
        <dbReference type="Proteomes" id="UP001157502"/>
    </source>
</evidence>
<name>A0ACC2F1K4_DALPE</name>
<accession>A0ACC2F1K4</accession>
<reference evidence="1" key="1">
    <citation type="submission" date="2021-05" db="EMBL/GenBank/DDBJ databases">
        <authorList>
            <person name="Pan Q."/>
            <person name="Jouanno E."/>
            <person name="Zahm M."/>
            <person name="Klopp C."/>
            <person name="Cabau C."/>
            <person name="Louis A."/>
            <person name="Berthelot C."/>
            <person name="Parey E."/>
            <person name="Roest Crollius H."/>
            <person name="Montfort J."/>
            <person name="Robinson-Rechavi M."/>
            <person name="Bouchez O."/>
            <person name="Lampietro C."/>
            <person name="Lopez Roques C."/>
            <person name="Donnadieu C."/>
            <person name="Postlethwait J."/>
            <person name="Bobe J."/>
            <person name="Dillon D."/>
            <person name="Chandos A."/>
            <person name="von Hippel F."/>
            <person name="Guiguen Y."/>
        </authorList>
    </citation>
    <scope>NUCLEOTIDE SEQUENCE</scope>
    <source>
        <strain evidence="1">YG-Jan2019</strain>
    </source>
</reference>
<evidence type="ECO:0000313" key="1">
    <source>
        <dbReference type="EMBL" id="KAJ7985217.1"/>
    </source>
</evidence>
<dbReference type="EMBL" id="CM055763">
    <property type="protein sequence ID" value="KAJ7985217.1"/>
    <property type="molecule type" value="Genomic_DNA"/>
</dbReference>
<comment type="caution">
    <text evidence="1">The sequence shown here is derived from an EMBL/GenBank/DDBJ whole genome shotgun (WGS) entry which is preliminary data.</text>
</comment>
<sequence length="161" mass="17312">MERGEKQRVSAFSSPRQPRLPGVICTCAVTRSPRARTRLISASESPEALMWFRLVGVGPDPPHIARALGQVYTPNYRPPQAHLSLRALTLFIPAVPCPLSYPNPGACLAATAVLPPVTIASSPCAEPSPDTVIHPAIGPPVWVHYAFMSPTHGHSLGRDRV</sequence>
<proteinExistence type="predicted"/>
<gene>
    <name evidence="1" type="ORF">DPEC_G00349800</name>
</gene>
<organism evidence="1 2">
    <name type="scientific">Dallia pectoralis</name>
    <name type="common">Alaska blackfish</name>
    <dbReference type="NCBI Taxonomy" id="75939"/>
    <lineage>
        <taxon>Eukaryota</taxon>
        <taxon>Metazoa</taxon>
        <taxon>Chordata</taxon>
        <taxon>Craniata</taxon>
        <taxon>Vertebrata</taxon>
        <taxon>Euteleostomi</taxon>
        <taxon>Actinopterygii</taxon>
        <taxon>Neopterygii</taxon>
        <taxon>Teleostei</taxon>
        <taxon>Protacanthopterygii</taxon>
        <taxon>Esociformes</taxon>
        <taxon>Umbridae</taxon>
        <taxon>Dallia</taxon>
    </lineage>
</organism>
<keyword evidence="2" id="KW-1185">Reference proteome</keyword>
<protein>
    <submittedName>
        <fullName evidence="1">Uncharacterized protein</fullName>
    </submittedName>
</protein>